<dbReference type="OrthoDB" id="8910477at2"/>
<dbReference type="RefSeq" id="WP_135261555.1">
    <property type="nucleotide sequence ID" value="NZ_SMLM01000001.1"/>
</dbReference>
<evidence type="ECO:0000313" key="2">
    <source>
        <dbReference type="Proteomes" id="UP000298180"/>
    </source>
</evidence>
<evidence type="ECO:0000313" key="1">
    <source>
        <dbReference type="EMBL" id="TFZ05474.1"/>
    </source>
</evidence>
<name>A0A4Z0C3Q4_9BURK</name>
<accession>A0A4Z0C3Q4</accession>
<sequence>MERIEGPVHGHYLAAYTVASNEGHYGYAKICVRKPECVWETASAVFKVAAGPFNNEASALTRVIDKAAQELREASEWQVLWDFACP</sequence>
<organism evidence="1 2">
    <name type="scientific">Ramlibacter henchirensis</name>
    <dbReference type="NCBI Taxonomy" id="204072"/>
    <lineage>
        <taxon>Bacteria</taxon>
        <taxon>Pseudomonadati</taxon>
        <taxon>Pseudomonadota</taxon>
        <taxon>Betaproteobacteria</taxon>
        <taxon>Burkholderiales</taxon>
        <taxon>Comamonadaceae</taxon>
        <taxon>Ramlibacter</taxon>
    </lineage>
</organism>
<keyword evidence="2" id="KW-1185">Reference proteome</keyword>
<comment type="caution">
    <text evidence="1">The sequence shown here is derived from an EMBL/GenBank/DDBJ whole genome shotgun (WGS) entry which is preliminary data.</text>
</comment>
<dbReference type="EMBL" id="SMLM01000001">
    <property type="protein sequence ID" value="TFZ05474.1"/>
    <property type="molecule type" value="Genomic_DNA"/>
</dbReference>
<gene>
    <name evidence="1" type="ORF">EZ313_02025</name>
</gene>
<protein>
    <submittedName>
        <fullName evidence="1">Uncharacterized protein</fullName>
    </submittedName>
</protein>
<proteinExistence type="predicted"/>
<dbReference type="AlphaFoldDB" id="A0A4Z0C3Q4"/>
<reference evidence="1 2" key="1">
    <citation type="submission" date="2019-03" db="EMBL/GenBank/DDBJ databases">
        <title>Ramlibacter henchirensis DSM 14656, whole genome shotgun sequence.</title>
        <authorList>
            <person name="Zhang X."/>
            <person name="Feng G."/>
            <person name="Zhu H."/>
        </authorList>
    </citation>
    <scope>NUCLEOTIDE SEQUENCE [LARGE SCALE GENOMIC DNA]</scope>
    <source>
        <strain evidence="1 2">DSM 14656</strain>
    </source>
</reference>
<dbReference type="Proteomes" id="UP000298180">
    <property type="component" value="Unassembled WGS sequence"/>
</dbReference>